<organism evidence="14 15">
    <name type="scientific">Candidatus Lloydbacteria bacterium RIFCSPHIGHO2_01_FULL_49_22</name>
    <dbReference type="NCBI Taxonomy" id="1798658"/>
    <lineage>
        <taxon>Bacteria</taxon>
        <taxon>Candidatus Lloydiibacteriota</taxon>
    </lineage>
</organism>
<evidence type="ECO:0000256" key="6">
    <source>
        <dbReference type="ARBA" id="ARBA00022723"/>
    </source>
</evidence>
<evidence type="ECO:0000256" key="3">
    <source>
        <dbReference type="ARBA" id="ARBA00007931"/>
    </source>
</evidence>
<evidence type="ECO:0000256" key="10">
    <source>
        <dbReference type="ARBA" id="ARBA00023049"/>
    </source>
</evidence>
<evidence type="ECO:0000256" key="12">
    <source>
        <dbReference type="SAM" id="Phobius"/>
    </source>
</evidence>
<dbReference type="PANTHER" id="PTHR39188">
    <property type="entry name" value="MEMBRANE-ASSOCIATED ZINC METALLOPROTEASE M50B"/>
    <property type="match status" value="1"/>
</dbReference>
<name>A0A1G2CYH5_9BACT</name>
<keyword evidence="7" id="KW-0378">Hydrolase</keyword>
<evidence type="ECO:0000256" key="8">
    <source>
        <dbReference type="ARBA" id="ARBA00022833"/>
    </source>
</evidence>
<dbReference type="PANTHER" id="PTHR39188:SF3">
    <property type="entry name" value="STAGE IV SPORULATION PROTEIN FB"/>
    <property type="match status" value="1"/>
</dbReference>
<dbReference type="InterPro" id="IPR008915">
    <property type="entry name" value="Peptidase_M50"/>
</dbReference>
<evidence type="ECO:0000259" key="13">
    <source>
        <dbReference type="Pfam" id="PF02163"/>
    </source>
</evidence>
<feature type="transmembrane region" description="Helical" evidence="12">
    <location>
        <begin position="263"/>
        <end position="280"/>
    </location>
</feature>
<evidence type="ECO:0000256" key="1">
    <source>
        <dbReference type="ARBA" id="ARBA00001947"/>
    </source>
</evidence>
<dbReference type="GO" id="GO:0008237">
    <property type="term" value="F:metallopeptidase activity"/>
    <property type="evidence" value="ECO:0007669"/>
    <property type="project" value="UniProtKB-KW"/>
</dbReference>
<evidence type="ECO:0000256" key="5">
    <source>
        <dbReference type="ARBA" id="ARBA00022692"/>
    </source>
</evidence>
<gene>
    <name evidence="14" type="ORF">A2845_00765</name>
</gene>
<dbReference type="GO" id="GO:0046872">
    <property type="term" value="F:metal ion binding"/>
    <property type="evidence" value="ECO:0007669"/>
    <property type="project" value="UniProtKB-KW"/>
</dbReference>
<evidence type="ECO:0000256" key="11">
    <source>
        <dbReference type="ARBA" id="ARBA00023136"/>
    </source>
</evidence>
<feature type="transmembrane region" description="Helical" evidence="12">
    <location>
        <begin position="103"/>
        <end position="122"/>
    </location>
</feature>
<feature type="transmembrane region" description="Helical" evidence="12">
    <location>
        <begin position="163"/>
        <end position="182"/>
    </location>
</feature>
<feature type="transmembrane region" description="Helical" evidence="12">
    <location>
        <begin position="202"/>
        <end position="227"/>
    </location>
</feature>
<keyword evidence="6" id="KW-0479">Metal-binding</keyword>
<keyword evidence="9 12" id="KW-1133">Transmembrane helix</keyword>
<reference evidence="14 15" key="1">
    <citation type="journal article" date="2016" name="Nat. Commun.">
        <title>Thousands of microbial genomes shed light on interconnected biogeochemical processes in an aquifer system.</title>
        <authorList>
            <person name="Anantharaman K."/>
            <person name="Brown C.T."/>
            <person name="Hug L.A."/>
            <person name="Sharon I."/>
            <person name="Castelle C.J."/>
            <person name="Probst A.J."/>
            <person name="Thomas B.C."/>
            <person name="Singh A."/>
            <person name="Wilkins M.J."/>
            <person name="Karaoz U."/>
            <person name="Brodie E.L."/>
            <person name="Williams K.H."/>
            <person name="Hubbard S.S."/>
            <person name="Banfield J.F."/>
        </authorList>
    </citation>
    <scope>NUCLEOTIDE SEQUENCE [LARGE SCALE GENOMIC DNA]</scope>
</reference>
<dbReference type="Pfam" id="PF02163">
    <property type="entry name" value="Peptidase_M50"/>
    <property type="match status" value="2"/>
</dbReference>
<dbReference type="GO" id="GO:0016020">
    <property type="term" value="C:membrane"/>
    <property type="evidence" value="ECO:0007669"/>
    <property type="project" value="UniProtKB-SubCell"/>
</dbReference>
<feature type="domain" description="Peptidase M50" evidence="13">
    <location>
        <begin position="81"/>
        <end position="156"/>
    </location>
</feature>
<comment type="subcellular location">
    <subcellularLocation>
        <location evidence="2">Membrane</location>
        <topology evidence="2">Multi-pass membrane protein</topology>
    </subcellularLocation>
</comment>
<evidence type="ECO:0000313" key="14">
    <source>
        <dbReference type="EMBL" id="OGZ06317.1"/>
    </source>
</evidence>
<comment type="similarity">
    <text evidence="3">Belongs to the peptidase M50B family.</text>
</comment>
<evidence type="ECO:0000256" key="7">
    <source>
        <dbReference type="ARBA" id="ARBA00022801"/>
    </source>
</evidence>
<feature type="transmembrane region" description="Helical" evidence="12">
    <location>
        <begin position="134"/>
        <end position="156"/>
    </location>
</feature>
<comment type="cofactor">
    <cofactor evidence="1">
        <name>Zn(2+)</name>
        <dbReference type="ChEBI" id="CHEBI:29105"/>
    </cofactor>
</comment>
<evidence type="ECO:0000256" key="9">
    <source>
        <dbReference type="ARBA" id="ARBA00022989"/>
    </source>
</evidence>
<feature type="transmembrane region" description="Helical" evidence="12">
    <location>
        <begin position="72"/>
        <end position="91"/>
    </location>
</feature>
<keyword evidence="11 12" id="KW-0472">Membrane</keyword>
<evidence type="ECO:0000256" key="4">
    <source>
        <dbReference type="ARBA" id="ARBA00022670"/>
    </source>
</evidence>
<keyword evidence="4" id="KW-0645">Protease</keyword>
<dbReference type="AlphaFoldDB" id="A0A1G2CYH5"/>
<keyword evidence="10" id="KW-0482">Metalloprotease</keyword>
<keyword evidence="8" id="KW-0862">Zinc</keyword>
<sequence length="332" mass="37356">MDINTSDPGDNGRRGIDRGLSDRREYDLARTLIGTLLFVKLYRAAGALKFLKALKVLGPLMMVVSGIFTGEIYSLVMKTSLVVGLLFSLAVHELGHYVATKRCGLRAAWWLFIPFVGAWMEAPDFRSRNDEACIAFGGPFIGGIFSLILFCAWLVLPLSNEWGNILFTIAFLSTMLNLFNMIPLSPLDGGRITEGVSIWFRVAGFVVLITLSLYTAQASMALVWLLVMSEVRMSARLRFVTAALMLILMAVLIILGYHGPSALEDWCYFAVGVWLLSAFYKRWKNPPPRHDHRNVRLTPAERKKWKRSYCGLLLFLIVLFAAFFPHMSKLAF</sequence>
<evidence type="ECO:0000313" key="15">
    <source>
        <dbReference type="Proteomes" id="UP000177122"/>
    </source>
</evidence>
<dbReference type="EMBL" id="MHLI01000004">
    <property type="protein sequence ID" value="OGZ06317.1"/>
    <property type="molecule type" value="Genomic_DNA"/>
</dbReference>
<feature type="transmembrane region" description="Helical" evidence="12">
    <location>
        <begin position="309"/>
        <end position="327"/>
    </location>
</feature>
<feature type="domain" description="Peptidase M50" evidence="13">
    <location>
        <begin position="161"/>
        <end position="197"/>
    </location>
</feature>
<dbReference type="Proteomes" id="UP000177122">
    <property type="component" value="Unassembled WGS sequence"/>
</dbReference>
<accession>A0A1G2CYH5</accession>
<comment type="caution">
    <text evidence="14">The sequence shown here is derived from an EMBL/GenBank/DDBJ whole genome shotgun (WGS) entry which is preliminary data.</text>
</comment>
<protein>
    <recommendedName>
        <fullName evidence="13">Peptidase M50 domain-containing protein</fullName>
    </recommendedName>
</protein>
<evidence type="ECO:0000256" key="2">
    <source>
        <dbReference type="ARBA" id="ARBA00004141"/>
    </source>
</evidence>
<proteinExistence type="inferred from homology"/>
<dbReference type="GO" id="GO:0006508">
    <property type="term" value="P:proteolysis"/>
    <property type="evidence" value="ECO:0007669"/>
    <property type="project" value="UniProtKB-KW"/>
</dbReference>
<feature type="transmembrane region" description="Helical" evidence="12">
    <location>
        <begin position="239"/>
        <end position="257"/>
    </location>
</feature>
<keyword evidence="5 12" id="KW-0812">Transmembrane</keyword>